<feature type="domain" description="Gfo/Idh/MocA-like oxidoreductase N-terminal" evidence="1">
    <location>
        <begin position="3"/>
        <end position="121"/>
    </location>
</feature>
<dbReference type="Pfam" id="PF01408">
    <property type="entry name" value="GFO_IDH_MocA"/>
    <property type="match status" value="1"/>
</dbReference>
<dbReference type="Pfam" id="PF22725">
    <property type="entry name" value="GFO_IDH_MocA_C3"/>
    <property type="match status" value="1"/>
</dbReference>
<dbReference type="InterPro" id="IPR000683">
    <property type="entry name" value="Gfo/Idh/MocA-like_OxRdtase_N"/>
</dbReference>
<dbReference type="InterPro" id="IPR051450">
    <property type="entry name" value="Gfo/Idh/MocA_Oxidoreductases"/>
</dbReference>
<dbReference type="PANTHER" id="PTHR43377">
    <property type="entry name" value="BILIVERDIN REDUCTASE A"/>
    <property type="match status" value="1"/>
</dbReference>
<sequence length="366" mass="42029">MTIGVGIIGTGWVVETIHLPFFLQDERISRVCLFDTDLNRAEHLGKSDPRIESYPSIDKIFANQEIDLVVICTPNYLHAEQIRKALHAGKIVLCEKPICINDDEVNEITSLFHQYPNKLYVSLPNRFREDIKAVKNLLIDKQLGDIYRVRASWLRSNGIPRSEWFFQQEKSGGGVLIDLGSHLIDLVLWLLDFPVTRNISAILHNKFMNNPNRYASWHGSNLDLESVKSDVEDNMSAFITFSEGVSCTIDLGWAGHNVHDETVIEFFGDRGHLKLKTLFGFSRNTDLEKSLLTFTRNSVQEIQEFDLENRKKPYNSMFDSYLSSIMEKKENCPSYFNTLKSIGIISHIYHNNKVRGVCSEQFSSRF</sequence>
<dbReference type="STRING" id="1884381.SAMN05518846_12826"/>
<evidence type="ECO:0000259" key="1">
    <source>
        <dbReference type="Pfam" id="PF01408"/>
    </source>
</evidence>
<accession>A0A1I4E4R2</accession>
<dbReference type="PANTHER" id="PTHR43377:SF1">
    <property type="entry name" value="BILIVERDIN REDUCTASE A"/>
    <property type="match status" value="1"/>
</dbReference>
<dbReference type="AlphaFoldDB" id="A0A1I4E4R2"/>
<feature type="domain" description="GFO/IDH/MocA-like oxidoreductase" evidence="2">
    <location>
        <begin position="132"/>
        <end position="273"/>
    </location>
</feature>
<dbReference type="EMBL" id="FORT01000028">
    <property type="protein sequence ID" value="SFL00139.1"/>
    <property type="molecule type" value="Genomic_DNA"/>
</dbReference>
<dbReference type="InterPro" id="IPR055170">
    <property type="entry name" value="GFO_IDH_MocA-like_dom"/>
</dbReference>
<name>A0A1I4E4R2_9BACL</name>
<proteinExistence type="predicted"/>
<dbReference type="InterPro" id="IPR036291">
    <property type="entry name" value="NAD(P)-bd_dom_sf"/>
</dbReference>
<evidence type="ECO:0000313" key="3">
    <source>
        <dbReference type="EMBL" id="SFL00139.1"/>
    </source>
</evidence>
<gene>
    <name evidence="3" type="ORF">SAMN05518846_12826</name>
</gene>
<keyword evidence="4" id="KW-1185">Reference proteome</keyword>
<dbReference type="Gene3D" id="3.40.50.720">
    <property type="entry name" value="NAD(P)-binding Rossmann-like Domain"/>
    <property type="match status" value="1"/>
</dbReference>
<dbReference type="GO" id="GO:0000166">
    <property type="term" value="F:nucleotide binding"/>
    <property type="evidence" value="ECO:0007669"/>
    <property type="project" value="InterPro"/>
</dbReference>
<dbReference type="SUPFAM" id="SSF55347">
    <property type="entry name" value="Glyceraldehyde-3-phosphate dehydrogenase-like, C-terminal domain"/>
    <property type="match status" value="1"/>
</dbReference>
<organism evidence="3 4">
    <name type="scientific">Brevibacillus centrosporus</name>
    <dbReference type="NCBI Taxonomy" id="54910"/>
    <lineage>
        <taxon>Bacteria</taxon>
        <taxon>Bacillati</taxon>
        <taxon>Bacillota</taxon>
        <taxon>Bacilli</taxon>
        <taxon>Bacillales</taxon>
        <taxon>Paenibacillaceae</taxon>
        <taxon>Brevibacillus</taxon>
    </lineage>
</organism>
<dbReference type="SUPFAM" id="SSF51735">
    <property type="entry name" value="NAD(P)-binding Rossmann-fold domains"/>
    <property type="match status" value="1"/>
</dbReference>
<reference evidence="4" key="1">
    <citation type="submission" date="2016-10" db="EMBL/GenBank/DDBJ databases">
        <authorList>
            <person name="Varghese N."/>
            <person name="Submissions S."/>
        </authorList>
    </citation>
    <scope>NUCLEOTIDE SEQUENCE [LARGE SCALE GENOMIC DNA]</scope>
    <source>
        <strain evidence="4">OK042</strain>
    </source>
</reference>
<evidence type="ECO:0000259" key="2">
    <source>
        <dbReference type="Pfam" id="PF22725"/>
    </source>
</evidence>
<dbReference type="Proteomes" id="UP000198915">
    <property type="component" value="Unassembled WGS sequence"/>
</dbReference>
<dbReference type="Gene3D" id="3.30.360.10">
    <property type="entry name" value="Dihydrodipicolinate Reductase, domain 2"/>
    <property type="match status" value="1"/>
</dbReference>
<evidence type="ECO:0000313" key="4">
    <source>
        <dbReference type="Proteomes" id="UP000198915"/>
    </source>
</evidence>
<protein>
    <submittedName>
        <fullName evidence="3">Predicted dehydrogenase</fullName>
    </submittedName>
</protein>
<dbReference type="RefSeq" id="WP_092277304.1">
    <property type="nucleotide sequence ID" value="NZ_FORT01000028.1"/>
</dbReference>